<name>A0A537JXR6_9BACT</name>
<keyword evidence="1" id="KW-0472">Membrane</keyword>
<keyword evidence="1" id="KW-0812">Transmembrane</keyword>
<evidence type="ECO:0000313" key="3">
    <source>
        <dbReference type="Proteomes" id="UP000318509"/>
    </source>
</evidence>
<gene>
    <name evidence="2" type="ORF">E6H00_12960</name>
</gene>
<reference evidence="2 3" key="1">
    <citation type="journal article" date="2019" name="Nat. Microbiol.">
        <title>Mediterranean grassland soil C-N compound turnover is dependent on rainfall and depth, and is mediated by genomically divergent microorganisms.</title>
        <authorList>
            <person name="Diamond S."/>
            <person name="Andeer P.F."/>
            <person name="Li Z."/>
            <person name="Crits-Christoph A."/>
            <person name="Burstein D."/>
            <person name="Anantharaman K."/>
            <person name="Lane K.R."/>
            <person name="Thomas B.C."/>
            <person name="Pan C."/>
            <person name="Northen T.R."/>
            <person name="Banfield J.F."/>
        </authorList>
    </citation>
    <scope>NUCLEOTIDE SEQUENCE [LARGE SCALE GENOMIC DNA]</scope>
    <source>
        <strain evidence="2">NP_3</strain>
    </source>
</reference>
<protein>
    <recommendedName>
        <fullName evidence="4">Dolichol phosphate-mannose biosynthesis regulatory protein</fullName>
    </recommendedName>
</protein>
<evidence type="ECO:0000256" key="1">
    <source>
        <dbReference type="SAM" id="Phobius"/>
    </source>
</evidence>
<organism evidence="2 3">
    <name type="scientific">Candidatus Segetimicrobium genomatis</name>
    <dbReference type="NCBI Taxonomy" id="2569760"/>
    <lineage>
        <taxon>Bacteria</taxon>
        <taxon>Bacillati</taxon>
        <taxon>Candidatus Sysuimicrobiota</taxon>
        <taxon>Candidatus Sysuimicrobiia</taxon>
        <taxon>Candidatus Sysuimicrobiales</taxon>
        <taxon>Candidatus Segetimicrobiaceae</taxon>
        <taxon>Candidatus Segetimicrobium</taxon>
    </lineage>
</organism>
<dbReference type="AlphaFoldDB" id="A0A537JXR6"/>
<accession>A0A537JXR6</accession>
<keyword evidence="1" id="KW-1133">Transmembrane helix</keyword>
<feature type="transmembrane region" description="Helical" evidence="1">
    <location>
        <begin position="42"/>
        <end position="61"/>
    </location>
</feature>
<proteinExistence type="predicted"/>
<dbReference type="Proteomes" id="UP000318509">
    <property type="component" value="Unassembled WGS sequence"/>
</dbReference>
<dbReference type="EMBL" id="VBAK01000141">
    <property type="protein sequence ID" value="TMI88337.1"/>
    <property type="molecule type" value="Genomic_DNA"/>
</dbReference>
<sequence>MMKPILLLIAALYTAWVVAFFAYIIRSPQLTCTPAETPLAKYLFLIPAACVFGWLLVDSVIRMWKKAATWR</sequence>
<evidence type="ECO:0000313" key="2">
    <source>
        <dbReference type="EMBL" id="TMI88337.1"/>
    </source>
</evidence>
<evidence type="ECO:0008006" key="4">
    <source>
        <dbReference type="Google" id="ProtNLM"/>
    </source>
</evidence>
<comment type="caution">
    <text evidence="2">The sequence shown here is derived from an EMBL/GenBank/DDBJ whole genome shotgun (WGS) entry which is preliminary data.</text>
</comment>